<evidence type="ECO:0000313" key="2">
    <source>
        <dbReference type="Proteomes" id="UP000886814"/>
    </source>
</evidence>
<reference evidence="1" key="1">
    <citation type="journal article" date="2021" name="PeerJ">
        <title>Extensive microbial diversity within the chicken gut microbiome revealed by metagenomics and culture.</title>
        <authorList>
            <person name="Gilroy R."/>
            <person name="Ravi A."/>
            <person name="Getino M."/>
            <person name="Pursley I."/>
            <person name="Horton D.L."/>
            <person name="Alikhan N.F."/>
            <person name="Baker D."/>
            <person name="Gharbi K."/>
            <person name="Hall N."/>
            <person name="Watson M."/>
            <person name="Adriaenssens E.M."/>
            <person name="Foster-Nyarko E."/>
            <person name="Jarju S."/>
            <person name="Secka A."/>
            <person name="Antonio M."/>
            <person name="Oren A."/>
            <person name="Chaudhuri R.R."/>
            <person name="La Ragione R."/>
            <person name="Hildebrand F."/>
            <person name="Pallen M.J."/>
        </authorList>
    </citation>
    <scope>NUCLEOTIDE SEQUENCE</scope>
    <source>
        <strain evidence="1">CHK195-9823</strain>
    </source>
</reference>
<reference evidence="1" key="2">
    <citation type="submission" date="2021-04" db="EMBL/GenBank/DDBJ databases">
        <authorList>
            <person name="Gilroy R."/>
        </authorList>
    </citation>
    <scope>NUCLEOTIDE SEQUENCE</scope>
    <source>
        <strain evidence="1">CHK195-9823</strain>
    </source>
</reference>
<dbReference type="AlphaFoldDB" id="A0A9D1TG85"/>
<comment type="caution">
    <text evidence="1">The sequence shown here is derived from an EMBL/GenBank/DDBJ whole genome shotgun (WGS) entry which is preliminary data.</text>
</comment>
<gene>
    <name evidence="1" type="ORF">H9747_07230</name>
</gene>
<dbReference type="EMBL" id="DXIQ01000043">
    <property type="protein sequence ID" value="HIV38776.1"/>
    <property type="molecule type" value="Genomic_DNA"/>
</dbReference>
<protein>
    <submittedName>
        <fullName evidence="1">Uncharacterized protein</fullName>
    </submittedName>
</protein>
<dbReference type="Proteomes" id="UP000886814">
    <property type="component" value="Unassembled WGS sequence"/>
</dbReference>
<proteinExistence type="predicted"/>
<sequence length="77" mass="9093">MTKKEIKRLHRELKTYRREGIPLLLNGRQTTAKRIEEACQIAETGGYMRDYIQDDQGKLRGLSFDLIKDDSFQLYTK</sequence>
<organism evidence="1 2">
    <name type="scientific">Candidatus Blautia stercorigallinarum</name>
    <dbReference type="NCBI Taxonomy" id="2838501"/>
    <lineage>
        <taxon>Bacteria</taxon>
        <taxon>Bacillati</taxon>
        <taxon>Bacillota</taxon>
        <taxon>Clostridia</taxon>
        <taxon>Lachnospirales</taxon>
        <taxon>Lachnospiraceae</taxon>
        <taxon>Blautia</taxon>
    </lineage>
</organism>
<name>A0A9D1TG85_9FIRM</name>
<evidence type="ECO:0000313" key="1">
    <source>
        <dbReference type="EMBL" id="HIV38776.1"/>
    </source>
</evidence>
<accession>A0A9D1TG85</accession>